<dbReference type="SUPFAM" id="SSF57016">
    <property type="entry name" value="Plant lectins/antimicrobial peptides"/>
    <property type="match status" value="1"/>
</dbReference>
<dbReference type="CDD" id="cd00118">
    <property type="entry name" value="LysM"/>
    <property type="match status" value="1"/>
</dbReference>
<dbReference type="SUPFAM" id="SSF54556">
    <property type="entry name" value="Chitinase insertion domain"/>
    <property type="match status" value="1"/>
</dbReference>
<keyword evidence="7" id="KW-0843">Virulence</keyword>
<dbReference type="EMBL" id="KV878701">
    <property type="protein sequence ID" value="OJJ66128.1"/>
    <property type="molecule type" value="Genomic_DNA"/>
</dbReference>
<dbReference type="PANTHER" id="PTHR47700">
    <property type="entry name" value="V CHITINASE, PUTATIVE (AFU_ORTHOLOGUE AFUA_6G13720)-RELATED"/>
    <property type="match status" value="1"/>
</dbReference>
<evidence type="ECO:0000256" key="3">
    <source>
        <dbReference type="ARBA" id="ARBA00012729"/>
    </source>
</evidence>
<dbReference type="STRING" id="767769.A0A1L9U3A3"/>
<dbReference type="InterPro" id="IPR001223">
    <property type="entry name" value="Glyco_hydro18_cat"/>
</dbReference>
<dbReference type="InterPro" id="IPR053214">
    <property type="entry name" value="LysM12-like"/>
</dbReference>
<evidence type="ECO:0000256" key="13">
    <source>
        <dbReference type="SAM" id="SignalP"/>
    </source>
</evidence>
<feature type="domain" description="LysM" evidence="15">
    <location>
        <begin position="373"/>
        <end position="421"/>
    </location>
</feature>
<comment type="similarity">
    <text evidence="2">Belongs to the glycosyl hydrolase 18 family. Chitinase class V subfamily.</text>
</comment>
<keyword evidence="5 12" id="KW-0378">Hydrolase</keyword>
<evidence type="ECO:0000256" key="5">
    <source>
        <dbReference type="ARBA" id="ARBA00022801"/>
    </source>
</evidence>
<feature type="chain" id="PRO_5012838096" description="chitinase" evidence="13">
    <location>
        <begin position="25"/>
        <end position="1495"/>
    </location>
</feature>
<dbReference type="EC" id="3.2.1.14" evidence="3"/>
<proteinExistence type="inferred from homology"/>
<keyword evidence="6" id="KW-0146">Chitin degradation</keyword>
<evidence type="ECO:0000256" key="4">
    <source>
        <dbReference type="ARBA" id="ARBA00022669"/>
    </source>
</evidence>
<keyword evidence="13" id="KW-0732">Signal</keyword>
<evidence type="ECO:0000256" key="2">
    <source>
        <dbReference type="ARBA" id="ARBA00008682"/>
    </source>
</evidence>
<reference evidence="18" key="1">
    <citation type="journal article" date="2017" name="Genome Biol.">
        <title>Comparative genomics reveals high biological diversity and specific adaptations in the industrially and medically important fungal genus Aspergillus.</title>
        <authorList>
            <person name="de Vries R.P."/>
            <person name="Riley R."/>
            <person name="Wiebenga A."/>
            <person name="Aguilar-Osorio G."/>
            <person name="Amillis S."/>
            <person name="Uchima C.A."/>
            <person name="Anderluh G."/>
            <person name="Asadollahi M."/>
            <person name="Askin M."/>
            <person name="Barry K."/>
            <person name="Battaglia E."/>
            <person name="Bayram O."/>
            <person name="Benocci T."/>
            <person name="Braus-Stromeyer S.A."/>
            <person name="Caldana C."/>
            <person name="Canovas D."/>
            <person name="Cerqueira G.C."/>
            <person name="Chen F."/>
            <person name="Chen W."/>
            <person name="Choi C."/>
            <person name="Clum A."/>
            <person name="Dos Santos R.A."/>
            <person name="Damasio A.R."/>
            <person name="Diallinas G."/>
            <person name="Emri T."/>
            <person name="Fekete E."/>
            <person name="Flipphi M."/>
            <person name="Freyberg S."/>
            <person name="Gallo A."/>
            <person name="Gournas C."/>
            <person name="Habgood R."/>
            <person name="Hainaut M."/>
            <person name="Harispe M.L."/>
            <person name="Henrissat B."/>
            <person name="Hilden K.S."/>
            <person name="Hope R."/>
            <person name="Hossain A."/>
            <person name="Karabika E."/>
            <person name="Karaffa L."/>
            <person name="Karanyi Z."/>
            <person name="Krasevec N."/>
            <person name="Kuo A."/>
            <person name="Kusch H."/>
            <person name="LaButti K."/>
            <person name="Lagendijk E.L."/>
            <person name="Lapidus A."/>
            <person name="Levasseur A."/>
            <person name="Lindquist E."/>
            <person name="Lipzen A."/>
            <person name="Logrieco A.F."/>
            <person name="MacCabe A."/>
            <person name="Maekelae M.R."/>
            <person name="Malavazi I."/>
            <person name="Melin P."/>
            <person name="Meyer V."/>
            <person name="Mielnichuk N."/>
            <person name="Miskei M."/>
            <person name="Molnar A.P."/>
            <person name="Mule G."/>
            <person name="Ngan C.Y."/>
            <person name="Orejas M."/>
            <person name="Orosz E."/>
            <person name="Ouedraogo J.P."/>
            <person name="Overkamp K.M."/>
            <person name="Park H.-S."/>
            <person name="Perrone G."/>
            <person name="Piumi F."/>
            <person name="Punt P.J."/>
            <person name="Ram A.F."/>
            <person name="Ramon A."/>
            <person name="Rauscher S."/>
            <person name="Record E."/>
            <person name="Riano-Pachon D.M."/>
            <person name="Robert V."/>
            <person name="Roehrig J."/>
            <person name="Ruller R."/>
            <person name="Salamov A."/>
            <person name="Salih N.S."/>
            <person name="Samson R.A."/>
            <person name="Sandor E."/>
            <person name="Sanguinetti M."/>
            <person name="Schuetze T."/>
            <person name="Sepcic K."/>
            <person name="Shelest E."/>
            <person name="Sherlock G."/>
            <person name="Sophianopoulou V."/>
            <person name="Squina F.M."/>
            <person name="Sun H."/>
            <person name="Susca A."/>
            <person name="Todd R.B."/>
            <person name="Tsang A."/>
            <person name="Unkles S.E."/>
            <person name="van de Wiele N."/>
            <person name="van Rossen-Uffink D."/>
            <person name="Oliveira J.V."/>
            <person name="Vesth T.C."/>
            <person name="Visser J."/>
            <person name="Yu J.-H."/>
            <person name="Zhou M."/>
            <person name="Andersen M.R."/>
            <person name="Archer D.B."/>
            <person name="Baker S.E."/>
            <person name="Benoit I."/>
            <person name="Brakhage A.A."/>
            <person name="Braus G.H."/>
            <person name="Fischer R."/>
            <person name="Frisvad J.C."/>
            <person name="Goldman G.H."/>
            <person name="Houbraken J."/>
            <person name="Oakley B."/>
            <person name="Pocsi I."/>
            <person name="Scazzocchio C."/>
            <person name="Seiboth B."/>
            <person name="vanKuyk P.A."/>
            <person name="Wortman J."/>
            <person name="Dyer P.S."/>
            <person name="Grigoriev I.V."/>
        </authorList>
    </citation>
    <scope>NUCLEOTIDE SEQUENCE [LARGE SCALE GENOMIC DNA]</scope>
    <source>
        <strain evidence="18">CBS 101740 / IMI 381727 / IBT 21946</strain>
    </source>
</reference>
<dbReference type="Gene3D" id="3.10.50.10">
    <property type="match status" value="1"/>
</dbReference>
<feature type="domain" description="Chitin-binding type-1" evidence="14">
    <location>
        <begin position="434"/>
        <end position="502"/>
    </location>
</feature>
<dbReference type="SUPFAM" id="SSF54106">
    <property type="entry name" value="LysM domain"/>
    <property type="match status" value="2"/>
</dbReference>
<dbReference type="RefSeq" id="XP_067473378.1">
    <property type="nucleotide sequence ID" value="XM_067621522.1"/>
</dbReference>
<dbReference type="SUPFAM" id="SSF51445">
    <property type="entry name" value="(Trans)glycosidases"/>
    <property type="match status" value="1"/>
</dbReference>
<dbReference type="Pfam" id="PF14856">
    <property type="entry name" value="Hce2"/>
    <property type="match status" value="1"/>
</dbReference>
<sequence length="1495" mass="161879">MPPRWLRSAFVAMCLLFLCDVAFAAQGKVRRLPASPGYRGRDAACPVPCSLAGPNPSNWSLYHNFDQIQSCHQTLFYDFSLYDHVDDPATHHRLYACASYGPDWSSLPRPTARMAAAIDSINATYSLGWWNDASSLATSDITSASKQMRHYLKSAHVATRSAKRDTFLFARSGKATIGVYIGKNLQSEGVSSFALKALSDNLRTLNINSGDVAMQLCSPNSNNGHTFGIFASSTGAFTPVQDALKTWSNGGCLSFENEKNITGPAVLTAPLLDLPANATHATSMRPRSTVTTFPLSSSLSHIVPRAECSTVQVEGGDSCAALAVKCGISGADFSEYNSDPDLCSSLMPGQHVCCSAGTLPDFAPKPNSDGSCATYTIQQDDNCAKLAAQYSLTKEDLEDFNKQTWGWNGCSNVWIGTVICLSSGSPPMPDPVANAVCGPQVPGTEAPEDTTDIAGLNPCPLNACCNVWGQCGITDEFCVDTSTGAPGSAEKGTNGCISNCGTELVRGEAPEVFRSIAYYEGYSLGSRECLYQDAIQVDGSKYTHLHFAFGILTEDYQVTFQDALTEYEFGNFMKISGPKKILSFGGWDFSAQPSTYNIFRQGVKAANRLTMATNIANFIKDHNLDGVDIDWEYPGAPDIPGIPPDDTDSGDNYLAFLAILKNLLPGKSVSIAAASSYYYLKNFPIQEISKIVDYIIYMTYDLHGQWDANNPNSQIGCPSGMCLRSQVNLTETISSLVMITKAGVPSNQVVVGVTSYGRSFAMADSSCDGPECFYVGGPYDSQATPGKCTATGGYISDAEINEILAGSTVDGLLKRDGRVNKHYLDPTSNSDILVYDDTQWVAYMSADTKASRKSLYERLNMGGTTDWATDLQQYNEPPTRGGALVEDWAGWIMKIKNQGDPYQVGNRTGNWTELTCSDQAVADKRTLSPSERWNRIDAPDAWANAVDVWKTYDRGTQMGFTASVSDTLDGPENADCRSMKATSNCDQTKQCKEFDNNGAGPAGYFIWNSMVYIHELYESFYNALFQAAASEISNALDDFENKFAPIPQPPDNTWLLLLIDIITFGTASAAAPFFNSVLSKLPYFVLKGSTMDNVKDTTMTIISQSTTVAKDLLGNPDPDDWSPEKQDEFTNYMGQCIEGWGAVIEKSVKTLFDGSDTSLDTLTSLISDGKFIEGSSMSIAPPASNPNDISEGTMTALHRGISRSFFAFAIPSIWTVSGRYPFVIDAGYSCDHEDDMGDYLEDDTMKEAKACYRNKRYYLAAPEGQPWECFEGGCLDNPFSALPGVDSMGQGSFGNVTVEEIIIGSVRTYLQNGETNGGSTANPADETTLDDLYNDDITTPGMIRLPVCSAETAYRAWSHGDSPDTDAANYPCVIYPAPDYCGTSTFVDQTSNASPTVSDCMQIVKNIANTDGDWEVENAIGSQHQLVQYGTCAFGVQGKGKDGNIDYYIGAQDIVDIITDSVRQFGASGKVGSKGEMSCKGTVKGQTVEWGLYHN</sequence>
<evidence type="ECO:0000256" key="8">
    <source>
        <dbReference type="ARBA" id="ARBA00023277"/>
    </source>
</evidence>
<name>A0A1L9U3A3_ASPBC</name>
<feature type="disulfide bond" evidence="11">
    <location>
        <begin position="464"/>
        <end position="478"/>
    </location>
</feature>
<dbReference type="InterPro" id="IPR018392">
    <property type="entry name" value="LysM"/>
</dbReference>
<feature type="disulfide bond" evidence="11">
    <location>
        <begin position="496"/>
        <end position="500"/>
    </location>
</feature>
<dbReference type="GO" id="GO:0000272">
    <property type="term" value="P:polysaccharide catabolic process"/>
    <property type="evidence" value="ECO:0007669"/>
    <property type="project" value="UniProtKB-KW"/>
</dbReference>
<comment type="caution">
    <text evidence="11">Lacks conserved residue(s) required for the propagation of feature annotation.</text>
</comment>
<keyword evidence="4 11" id="KW-0147">Chitin-binding</keyword>
<dbReference type="GO" id="GO:0006032">
    <property type="term" value="P:chitin catabolic process"/>
    <property type="evidence" value="ECO:0007669"/>
    <property type="project" value="UniProtKB-KW"/>
</dbReference>
<keyword evidence="11" id="KW-1015">Disulfide bond</keyword>
<evidence type="ECO:0000256" key="11">
    <source>
        <dbReference type="PROSITE-ProRule" id="PRU00261"/>
    </source>
</evidence>
<dbReference type="Gene3D" id="3.20.20.80">
    <property type="entry name" value="Glycosidases"/>
    <property type="match status" value="1"/>
</dbReference>
<keyword evidence="18" id="KW-1185">Reference proteome</keyword>
<gene>
    <name evidence="17" type="ORF">ASPBRDRAFT_201229</name>
</gene>
<dbReference type="PROSITE" id="PS51910">
    <property type="entry name" value="GH18_2"/>
    <property type="match status" value="1"/>
</dbReference>
<keyword evidence="8" id="KW-0119">Carbohydrate metabolism</keyword>
<dbReference type="InterPro" id="IPR011583">
    <property type="entry name" value="Chitinase_II/V-like_cat"/>
</dbReference>
<dbReference type="PROSITE" id="PS01095">
    <property type="entry name" value="GH18_1"/>
    <property type="match status" value="1"/>
</dbReference>
<evidence type="ECO:0000259" key="15">
    <source>
        <dbReference type="PROSITE" id="PS51782"/>
    </source>
</evidence>
<evidence type="ECO:0000256" key="10">
    <source>
        <dbReference type="ARBA" id="ARBA00023326"/>
    </source>
</evidence>
<feature type="disulfide bond" evidence="11">
    <location>
        <begin position="459"/>
        <end position="471"/>
    </location>
</feature>
<dbReference type="InterPro" id="IPR001579">
    <property type="entry name" value="Glyco_hydro_18_chit_AS"/>
</dbReference>
<feature type="domain" description="GH18" evidence="16">
    <location>
        <begin position="513"/>
        <end position="891"/>
    </location>
</feature>
<accession>A0A1L9U3A3</accession>
<dbReference type="CDD" id="cd00035">
    <property type="entry name" value="ChtBD1"/>
    <property type="match status" value="1"/>
</dbReference>
<dbReference type="GO" id="GO:0008843">
    <property type="term" value="F:endochitinase activity"/>
    <property type="evidence" value="ECO:0007669"/>
    <property type="project" value="UniProtKB-EC"/>
</dbReference>
<dbReference type="OrthoDB" id="73875at2759"/>
<dbReference type="InterPro" id="IPR036861">
    <property type="entry name" value="Endochitinase-like_sf"/>
</dbReference>
<dbReference type="Gene3D" id="3.10.350.10">
    <property type="entry name" value="LysM domain"/>
    <property type="match status" value="2"/>
</dbReference>
<organism evidence="17 18">
    <name type="scientific">Aspergillus brasiliensis (strain CBS 101740 / IMI 381727 / IBT 21946)</name>
    <dbReference type="NCBI Taxonomy" id="767769"/>
    <lineage>
        <taxon>Eukaryota</taxon>
        <taxon>Fungi</taxon>
        <taxon>Dikarya</taxon>
        <taxon>Ascomycota</taxon>
        <taxon>Pezizomycotina</taxon>
        <taxon>Eurotiomycetes</taxon>
        <taxon>Eurotiomycetidae</taxon>
        <taxon>Eurotiales</taxon>
        <taxon>Aspergillaceae</taxon>
        <taxon>Aspergillus</taxon>
        <taxon>Aspergillus subgen. Circumdati</taxon>
    </lineage>
</organism>
<dbReference type="PANTHER" id="PTHR47700:SF1">
    <property type="entry name" value="CHITINASE"/>
    <property type="match status" value="1"/>
</dbReference>
<protein>
    <recommendedName>
        <fullName evidence="3">chitinase</fullName>
        <ecNumber evidence="3">3.2.1.14</ecNumber>
    </recommendedName>
</protein>
<dbReference type="OMA" id="RERNCDP"/>
<evidence type="ECO:0000256" key="12">
    <source>
        <dbReference type="RuleBase" id="RU000489"/>
    </source>
</evidence>
<dbReference type="PROSITE" id="PS51782">
    <property type="entry name" value="LYSM"/>
    <property type="match status" value="2"/>
</dbReference>
<dbReference type="InterPro" id="IPR001002">
    <property type="entry name" value="Chitin-bd_1"/>
</dbReference>
<dbReference type="InterPro" id="IPR017853">
    <property type="entry name" value="GH"/>
</dbReference>
<evidence type="ECO:0000313" key="18">
    <source>
        <dbReference type="Proteomes" id="UP000184499"/>
    </source>
</evidence>
<dbReference type="Pfam" id="PF00704">
    <property type="entry name" value="Glyco_hydro_18"/>
    <property type="match status" value="1"/>
</dbReference>
<dbReference type="InterPro" id="IPR029070">
    <property type="entry name" value="Chitinase_insertion_sf"/>
</dbReference>
<evidence type="ECO:0000259" key="14">
    <source>
        <dbReference type="PROSITE" id="PS50941"/>
    </source>
</evidence>
<evidence type="ECO:0000256" key="6">
    <source>
        <dbReference type="ARBA" id="ARBA00023024"/>
    </source>
</evidence>
<dbReference type="Proteomes" id="UP000184499">
    <property type="component" value="Unassembled WGS sequence"/>
</dbReference>
<dbReference type="GeneID" id="93574010"/>
<dbReference type="PROSITE" id="PS50941">
    <property type="entry name" value="CHIT_BIND_I_2"/>
    <property type="match status" value="1"/>
</dbReference>
<dbReference type="VEuPathDB" id="FungiDB:ASPBRDRAFT_201229"/>
<dbReference type="SMART" id="SM00636">
    <property type="entry name" value="Glyco_18"/>
    <property type="match status" value="1"/>
</dbReference>
<evidence type="ECO:0000256" key="1">
    <source>
        <dbReference type="ARBA" id="ARBA00000822"/>
    </source>
</evidence>
<dbReference type="InterPro" id="IPR036779">
    <property type="entry name" value="LysM_dom_sf"/>
</dbReference>
<feature type="domain" description="LysM" evidence="15">
    <location>
        <begin position="309"/>
        <end position="354"/>
    </location>
</feature>
<comment type="catalytic activity">
    <reaction evidence="1">
        <text>Random endo-hydrolysis of N-acetyl-beta-D-glucosaminide (1-&gt;4)-beta-linkages in chitin and chitodextrins.</text>
        <dbReference type="EC" id="3.2.1.14"/>
    </reaction>
</comment>
<dbReference type="SMART" id="SM00257">
    <property type="entry name" value="LysM"/>
    <property type="match status" value="2"/>
</dbReference>
<dbReference type="Pfam" id="PF01476">
    <property type="entry name" value="LysM"/>
    <property type="match status" value="1"/>
</dbReference>
<evidence type="ECO:0000259" key="16">
    <source>
        <dbReference type="PROSITE" id="PS51910"/>
    </source>
</evidence>
<dbReference type="InterPro" id="IPR029226">
    <property type="entry name" value="Ecp2-like"/>
</dbReference>
<dbReference type="SMART" id="SM00270">
    <property type="entry name" value="ChtBD1"/>
    <property type="match status" value="1"/>
</dbReference>
<evidence type="ECO:0000313" key="17">
    <source>
        <dbReference type="EMBL" id="OJJ66128.1"/>
    </source>
</evidence>
<keyword evidence="9 12" id="KW-0326">Glycosidase</keyword>
<dbReference type="Gene3D" id="3.30.60.10">
    <property type="entry name" value="Endochitinase-like"/>
    <property type="match status" value="1"/>
</dbReference>
<evidence type="ECO:0000256" key="9">
    <source>
        <dbReference type="ARBA" id="ARBA00023295"/>
    </source>
</evidence>
<dbReference type="GO" id="GO:0008061">
    <property type="term" value="F:chitin binding"/>
    <property type="evidence" value="ECO:0007669"/>
    <property type="project" value="UniProtKB-UniRule"/>
</dbReference>
<feature type="signal peptide" evidence="13">
    <location>
        <begin position="1"/>
        <end position="24"/>
    </location>
</feature>
<evidence type="ECO:0000256" key="7">
    <source>
        <dbReference type="ARBA" id="ARBA00023026"/>
    </source>
</evidence>
<keyword evidence="10" id="KW-0624">Polysaccharide degradation</keyword>
<dbReference type="CDD" id="cd02878">
    <property type="entry name" value="GH18_zymocin_alpha"/>
    <property type="match status" value="1"/>
</dbReference>